<dbReference type="PANTHER" id="PTHR11669:SF8">
    <property type="entry name" value="DNA POLYMERASE III SUBUNIT DELTA"/>
    <property type="match status" value="1"/>
</dbReference>
<dbReference type="InterPro" id="IPR027417">
    <property type="entry name" value="P-loop_NTPase"/>
</dbReference>
<reference evidence="1" key="1">
    <citation type="journal article" date="2021" name="PeerJ">
        <title>Extensive microbial diversity within the chicken gut microbiome revealed by metagenomics and culture.</title>
        <authorList>
            <person name="Gilroy R."/>
            <person name="Ravi A."/>
            <person name="Getino M."/>
            <person name="Pursley I."/>
            <person name="Horton D.L."/>
            <person name="Alikhan N.F."/>
            <person name="Baker D."/>
            <person name="Gharbi K."/>
            <person name="Hall N."/>
            <person name="Watson M."/>
            <person name="Adriaenssens E.M."/>
            <person name="Foster-Nyarko E."/>
            <person name="Jarju S."/>
            <person name="Secka A."/>
            <person name="Antonio M."/>
            <person name="Oren A."/>
            <person name="Chaudhuri R.R."/>
            <person name="La Ragione R."/>
            <person name="Hildebrand F."/>
            <person name="Pallen M.J."/>
        </authorList>
    </citation>
    <scope>NUCLEOTIDE SEQUENCE</scope>
    <source>
        <strain evidence="1">ChiHjej13B12-9602</strain>
    </source>
</reference>
<dbReference type="GO" id="GO:0006261">
    <property type="term" value="P:DNA-templated DNA replication"/>
    <property type="evidence" value="ECO:0007669"/>
    <property type="project" value="TreeGrafter"/>
</dbReference>
<protein>
    <submittedName>
        <fullName evidence="1">AAA family ATPase</fullName>
    </submittedName>
</protein>
<evidence type="ECO:0000313" key="2">
    <source>
        <dbReference type="Proteomes" id="UP000753256"/>
    </source>
</evidence>
<dbReference type="Pfam" id="PF13177">
    <property type="entry name" value="DNA_pol3_delta2"/>
    <property type="match status" value="1"/>
</dbReference>
<dbReference type="Gene3D" id="3.40.50.300">
    <property type="entry name" value="P-loop containing nucleotide triphosphate hydrolases"/>
    <property type="match status" value="1"/>
</dbReference>
<accession>A0A921IUY5</accession>
<gene>
    <name evidence="1" type="ORF">K8V70_01565</name>
</gene>
<dbReference type="AlphaFoldDB" id="A0A921IUY5"/>
<evidence type="ECO:0000313" key="1">
    <source>
        <dbReference type="EMBL" id="HJG36540.1"/>
    </source>
</evidence>
<dbReference type="Proteomes" id="UP000753256">
    <property type="component" value="Unassembled WGS sequence"/>
</dbReference>
<dbReference type="SUPFAM" id="SSF52540">
    <property type="entry name" value="P-loop containing nucleoside triphosphate hydrolases"/>
    <property type="match status" value="1"/>
</dbReference>
<dbReference type="RefSeq" id="WP_273188758.1">
    <property type="nucleotide sequence ID" value="NZ_DYUZ01000007.1"/>
</dbReference>
<reference evidence="1" key="2">
    <citation type="submission" date="2021-09" db="EMBL/GenBank/DDBJ databases">
        <authorList>
            <person name="Gilroy R."/>
        </authorList>
    </citation>
    <scope>NUCLEOTIDE SEQUENCE</scope>
    <source>
        <strain evidence="1">ChiHjej13B12-9602</strain>
    </source>
</reference>
<comment type="caution">
    <text evidence="1">The sequence shown here is derived from an EMBL/GenBank/DDBJ whole genome shotgun (WGS) entry which is preliminary data.</text>
</comment>
<dbReference type="PANTHER" id="PTHR11669">
    <property type="entry name" value="REPLICATION FACTOR C / DNA POLYMERASE III GAMMA-TAU SUBUNIT"/>
    <property type="match status" value="1"/>
</dbReference>
<organism evidence="1 2">
    <name type="scientific">Enorma phocaeensis</name>
    <dbReference type="NCBI Taxonomy" id="1871019"/>
    <lineage>
        <taxon>Bacteria</taxon>
        <taxon>Bacillati</taxon>
        <taxon>Actinomycetota</taxon>
        <taxon>Coriobacteriia</taxon>
        <taxon>Coriobacteriales</taxon>
        <taxon>Coriobacteriaceae</taxon>
        <taxon>Enorma</taxon>
    </lineage>
</organism>
<sequence>MAGHEVAPQTGPRSLLAQLDTQPRVRAFLQRAVESGRASHAYLFVGAPGAGKLDAAWALAQALICPHGGCGACEACVRVARHTHSDVHYLAPESATGYLIGQTRDLIDEVALAPIRAAHKVYILDRADQLRANSANSLLKTLEEPPEDVTFILLGTSSDTILPTIVSRCQCVPFRMVSPVEAAAAVCRSTGLPQERCRMAVAVAGSPTRAIEFLKSAERQEARRAMLRAIDSLAHADEADVLSAAKGLIKAVKAPLADVERTQKAVLERDADYLSRGALKQLEERNKREITARERSGIMEVLASARSLLRDALIALEHAPGGVVNTDAQETVGRLVAATGTAGVLAALDAVAEAEQAVRHNVTPQLAFEVMLLDIRKALSCPS</sequence>
<proteinExistence type="predicted"/>
<dbReference type="EMBL" id="DYUZ01000007">
    <property type="protein sequence ID" value="HJG36540.1"/>
    <property type="molecule type" value="Genomic_DNA"/>
</dbReference>
<dbReference type="InterPro" id="IPR050238">
    <property type="entry name" value="DNA_Rep/Repair_Clamp_Loader"/>
</dbReference>
<name>A0A921IUY5_9ACTN</name>